<gene>
    <name evidence="13" type="primary">metF</name>
    <name evidence="13" type="ORF">IAD32_05120</name>
</gene>
<dbReference type="GO" id="GO:0005829">
    <property type="term" value="C:cytosol"/>
    <property type="evidence" value="ECO:0007669"/>
    <property type="project" value="InterPro"/>
</dbReference>
<evidence type="ECO:0000313" key="13">
    <source>
        <dbReference type="EMBL" id="HIQ80651.1"/>
    </source>
</evidence>
<dbReference type="InterPro" id="IPR003171">
    <property type="entry name" value="Mehydrof_redctse-like"/>
</dbReference>
<dbReference type="SUPFAM" id="SSF51730">
    <property type="entry name" value="FAD-linked oxidoreductase"/>
    <property type="match status" value="1"/>
</dbReference>
<dbReference type="CDD" id="cd00537">
    <property type="entry name" value="MTHFR"/>
    <property type="match status" value="1"/>
</dbReference>
<comment type="pathway">
    <text evidence="10">Amino-acid biosynthesis; L-methionine biosynthesis via de novo pathway.</text>
</comment>
<dbReference type="Pfam" id="PF02219">
    <property type="entry name" value="MTHFR"/>
    <property type="match status" value="1"/>
</dbReference>
<dbReference type="PANTHER" id="PTHR45754:SF3">
    <property type="entry name" value="METHYLENETETRAHYDROFOLATE REDUCTASE (NADPH)"/>
    <property type="match status" value="1"/>
</dbReference>
<evidence type="ECO:0000256" key="2">
    <source>
        <dbReference type="ARBA" id="ARBA00004777"/>
    </source>
</evidence>
<dbReference type="PANTHER" id="PTHR45754">
    <property type="entry name" value="METHYLENETETRAHYDROFOLATE REDUCTASE"/>
    <property type="match status" value="1"/>
</dbReference>
<dbReference type="Gene3D" id="3.20.20.220">
    <property type="match status" value="1"/>
</dbReference>
<sequence length="287" mass="32218">MHIKDKFRKGKTVFSFEIFPPKKTSPIETIYNTLEQLGDLKPDFISVTYSAGGGGAAQTSCEIASRIKNTYGIEAMAHLTCLNNSKEEVRAILQELRNNHVENILALRGDRNPDIPPKMDFCHASDLVRFIRECDQGFGISGACYPEVHMESKDGVEDILNLRKKVEMGAQHLITQLFFDNQSFYRFRERCQIAGINVPIEAGIMPVVNRKQIERMVSISGAGLPVKFTKIMQKYGENPEAMRDAGIAYAVDQIVDLISNGVDGIHLYTMNNPYVARRISESIKTLL</sequence>
<comment type="pathway">
    <text evidence="2 12">One-carbon metabolism; tetrahydrofolate interconversion.</text>
</comment>
<evidence type="ECO:0000256" key="12">
    <source>
        <dbReference type="RuleBase" id="RU003862"/>
    </source>
</evidence>
<keyword evidence="8" id="KW-0520">NAD</keyword>
<dbReference type="EMBL" id="DVFW01000026">
    <property type="protein sequence ID" value="HIQ80651.1"/>
    <property type="molecule type" value="Genomic_DNA"/>
</dbReference>
<comment type="caution">
    <text evidence="13">The sequence shown here is derived from an EMBL/GenBank/DDBJ whole genome shotgun (WGS) entry which is preliminary data.</text>
</comment>
<reference evidence="13" key="2">
    <citation type="journal article" date="2021" name="PeerJ">
        <title>Extensive microbial diversity within the chicken gut microbiome revealed by metagenomics and culture.</title>
        <authorList>
            <person name="Gilroy R."/>
            <person name="Ravi A."/>
            <person name="Getino M."/>
            <person name="Pursley I."/>
            <person name="Horton D.L."/>
            <person name="Alikhan N.F."/>
            <person name="Baker D."/>
            <person name="Gharbi K."/>
            <person name="Hall N."/>
            <person name="Watson M."/>
            <person name="Adriaenssens E.M."/>
            <person name="Foster-Nyarko E."/>
            <person name="Jarju S."/>
            <person name="Secka A."/>
            <person name="Antonio M."/>
            <person name="Oren A."/>
            <person name="Chaudhuri R.R."/>
            <person name="La Ragione R."/>
            <person name="Hildebrand F."/>
            <person name="Pallen M.J."/>
        </authorList>
    </citation>
    <scope>NUCLEOTIDE SEQUENCE</scope>
    <source>
        <strain evidence="13">ChiSjej1B19-3389</strain>
    </source>
</reference>
<keyword evidence="4" id="KW-0028">Amino-acid biosynthesis</keyword>
<evidence type="ECO:0000256" key="5">
    <source>
        <dbReference type="ARBA" id="ARBA00022630"/>
    </source>
</evidence>
<dbReference type="GO" id="GO:0106312">
    <property type="term" value="F:methylenetetrahydrofolate reductase (NADH) activity"/>
    <property type="evidence" value="ECO:0007669"/>
    <property type="project" value="UniProtKB-EC"/>
</dbReference>
<comment type="cofactor">
    <cofactor evidence="1 12">
        <name>FAD</name>
        <dbReference type="ChEBI" id="CHEBI:57692"/>
    </cofactor>
</comment>
<dbReference type="GO" id="GO:0009086">
    <property type="term" value="P:methionine biosynthetic process"/>
    <property type="evidence" value="ECO:0007669"/>
    <property type="project" value="UniProtKB-KW"/>
</dbReference>
<accession>A0A9D0ZI53</accession>
<dbReference type="EC" id="1.5.1.54" evidence="12"/>
<evidence type="ECO:0000256" key="9">
    <source>
        <dbReference type="ARBA" id="ARBA00023167"/>
    </source>
</evidence>
<reference evidence="13" key="1">
    <citation type="submission" date="2020-10" db="EMBL/GenBank/DDBJ databases">
        <authorList>
            <person name="Gilroy R."/>
        </authorList>
    </citation>
    <scope>NUCLEOTIDE SEQUENCE</scope>
    <source>
        <strain evidence="13">ChiSjej1B19-3389</strain>
    </source>
</reference>
<dbReference type="GO" id="GO:0071949">
    <property type="term" value="F:FAD binding"/>
    <property type="evidence" value="ECO:0007669"/>
    <property type="project" value="TreeGrafter"/>
</dbReference>
<comment type="similarity">
    <text evidence="3 12">Belongs to the methylenetetrahydrofolate reductase family.</text>
</comment>
<evidence type="ECO:0000256" key="8">
    <source>
        <dbReference type="ARBA" id="ARBA00023027"/>
    </source>
</evidence>
<organism evidence="13 14">
    <name type="scientific">Candidatus Scatavimonas merdigallinarum</name>
    <dbReference type="NCBI Taxonomy" id="2840914"/>
    <lineage>
        <taxon>Bacteria</taxon>
        <taxon>Bacillati</taxon>
        <taxon>Bacillota</taxon>
        <taxon>Clostridia</taxon>
        <taxon>Eubacteriales</taxon>
        <taxon>Oscillospiraceae</taxon>
        <taxon>Oscillospiraceae incertae sedis</taxon>
        <taxon>Candidatus Scatavimonas</taxon>
    </lineage>
</organism>
<protein>
    <recommendedName>
        <fullName evidence="12">Methylenetetrahydrofolate reductase</fullName>
        <ecNumber evidence="12">1.5.1.54</ecNumber>
    </recommendedName>
</protein>
<evidence type="ECO:0000256" key="3">
    <source>
        <dbReference type="ARBA" id="ARBA00006743"/>
    </source>
</evidence>
<evidence type="ECO:0000256" key="4">
    <source>
        <dbReference type="ARBA" id="ARBA00022605"/>
    </source>
</evidence>
<dbReference type="InterPro" id="IPR029041">
    <property type="entry name" value="FAD-linked_oxidoreductase-like"/>
</dbReference>
<keyword evidence="5 12" id="KW-0285">Flavoprotein</keyword>
<comment type="catalytic activity">
    <reaction evidence="11">
        <text>(6S)-5-methyl-5,6,7,8-tetrahydrofolate + NAD(+) = (6R)-5,10-methylene-5,6,7,8-tetrahydrofolate + NADH + H(+)</text>
        <dbReference type="Rhea" id="RHEA:19821"/>
        <dbReference type="ChEBI" id="CHEBI:15378"/>
        <dbReference type="ChEBI" id="CHEBI:15636"/>
        <dbReference type="ChEBI" id="CHEBI:18608"/>
        <dbReference type="ChEBI" id="CHEBI:57540"/>
        <dbReference type="ChEBI" id="CHEBI:57945"/>
        <dbReference type="EC" id="1.5.1.54"/>
    </reaction>
    <physiologicalReaction direction="right-to-left" evidence="11">
        <dbReference type="Rhea" id="RHEA:19823"/>
    </physiologicalReaction>
</comment>
<keyword evidence="9" id="KW-0486">Methionine biosynthesis</keyword>
<dbReference type="InterPro" id="IPR004620">
    <property type="entry name" value="MTHF_reductase_bac"/>
</dbReference>
<evidence type="ECO:0000256" key="6">
    <source>
        <dbReference type="ARBA" id="ARBA00022827"/>
    </source>
</evidence>
<keyword evidence="6 12" id="KW-0274">FAD</keyword>
<evidence type="ECO:0000313" key="14">
    <source>
        <dbReference type="Proteomes" id="UP000886787"/>
    </source>
</evidence>
<evidence type="ECO:0000256" key="7">
    <source>
        <dbReference type="ARBA" id="ARBA00023002"/>
    </source>
</evidence>
<dbReference type="AlphaFoldDB" id="A0A9D0ZI53"/>
<dbReference type="GO" id="GO:0035999">
    <property type="term" value="P:tetrahydrofolate interconversion"/>
    <property type="evidence" value="ECO:0007669"/>
    <property type="project" value="TreeGrafter"/>
</dbReference>
<evidence type="ECO:0000256" key="11">
    <source>
        <dbReference type="ARBA" id="ARBA00048628"/>
    </source>
</evidence>
<dbReference type="Proteomes" id="UP000886787">
    <property type="component" value="Unassembled WGS sequence"/>
</dbReference>
<proteinExistence type="inferred from homology"/>
<dbReference type="NCBIfam" id="TIGR00676">
    <property type="entry name" value="fadh2"/>
    <property type="match status" value="1"/>
</dbReference>
<evidence type="ECO:0000256" key="10">
    <source>
        <dbReference type="ARBA" id="ARBA00034478"/>
    </source>
</evidence>
<name>A0A9D0ZI53_9FIRM</name>
<evidence type="ECO:0000256" key="1">
    <source>
        <dbReference type="ARBA" id="ARBA00001974"/>
    </source>
</evidence>
<keyword evidence="7 12" id="KW-0560">Oxidoreductase</keyword>